<keyword evidence="1" id="KW-1133">Transmembrane helix</keyword>
<dbReference type="AlphaFoldDB" id="D7E6F6"/>
<reference evidence="2 3" key="1">
    <citation type="submission" date="2010-06" db="EMBL/GenBank/DDBJ databases">
        <title>Complete sequence chromosome of Methanohalobium evestigatum Z-7303.</title>
        <authorList>
            <consortium name="US DOE Joint Genome Institute"/>
            <person name="Lucas S."/>
            <person name="Copeland A."/>
            <person name="Lapidus A."/>
            <person name="Cheng J.-F."/>
            <person name="Bruce D."/>
            <person name="Goodwin L."/>
            <person name="Pitluck S."/>
            <person name="Saunders E."/>
            <person name="Detter J.C."/>
            <person name="Han C."/>
            <person name="Tapia R."/>
            <person name="Land M."/>
            <person name="Hauser L."/>
            <person name="Kyrpides N."/>
            <person name="Mikhailova N."/>
            <person name="Sieprawska-Lupa M."/>
            <person name="Whitman W.B."/>
            <person name="Anderson I."/>
            <person name="Woyke T."/>
        </authorList>
    </citation>
    <scope>NUCLEOTIDE SEQUENCE [LARGE SCALE GENOMIC DNA]</scope>
    <source>
        <strain evidence="3">ATCC BAA-1072 / DSM 3721 / NBRC 107634 / OCM 161 / Z-7303</strain>
    </source>
</reference>
<proteinExistence type="predicted"/>
<name>D7E6F6_METEZ</name>
<sequence precursor="true">MNEKKKNSINWLLTSVAILLVLSAVILSLWEKQSDGELDFTLKLDKEQVKRV</sequence>
<keyword evidence="1" id="KW-0472">Membrane</keyword>
<feature type="transmembrane region" description="Helical" evidence="1">
    <location>
        <begin position="12"/>
        <end position="30"/>
    </location>
</feature>
<dbReference type="EMBL" id="CP002069">
    <property type="protein sequence ID" value="ADI73178.1"/>
    <property type="molecule type" value="Genomic_DNA"/>
</dbReference>
<dbReference type="KEGG" id="mev:Metev_0248"/>
<keyword evidence="1" id="KW-0812">Transmembrane</keyword>
<keyword evidence="3" id="KW-1185">Reference proteome</keyword>
<evidence type="ECO:0000313" key="2">
    <source>
        <dbReference type="EMBL" id="ADI73178.1"/>
    </source>
</evidence>
<organism evidence="2 3">
    <name type="scientific">Methanohalobium evestigatum (strain ATCC BAA-1072 / DSM 3721 / NBRC 107634 / OCM 161 / Z-7303)</name>
    <dbReference type="NCBI Taxonomy" id="644295"/>
    <lineage>
        <taxon>Archaea</taxon>
        <taxon>Methanobacteriati</taxon>
        <taxon>Methanobacteriota</taxon>
        <taxon>Stenosarchaea group</taxon>
        <taxon>Methanomicrobia</taxon>
        <taxon>Methanosarcinales</taxon>
        <taxon>Methanosarcinaceae</taxon>
        <taxon>Methanohalobium</taxon>
    </lineage>
</organism>
<accession>D7E6F6</accession>
<gene>
    <name evidence="2" type="ordered locus">Metev_0248</name>
</gene>
<evidence type="ECO:0000256" key="1">
    <source>
        <dbReference type="SAM" id="Phobius"/>
    </source>
</evidence>
<dbReference type="RefSeq" id="WP_013193746.1">
    <property type="nucleotide sequence ID" value="NC_014253.1"/>
</dbReference>
<protein>
    <submittedName>
        <fullName evidence="2">Uncharacterized protein</fullName>
    </submittedName>
</protein>
<dbReference type="GeneID" id="43316938"/>
<dbReference type="HOGENOM" id="CLU_3075315_0_0_2"/>
<evidence type="ECO:0000313" key="3">
    <source>
        <dbReference type="Proteomes" id="UP000000391"/>
    </source>
</evidence>
<dbReference type="Proteomes" id="UP000000391">
    <property type="component" value="Chromosome"/>
</dbReference>